<evidence type="ECO:0000256" key="1">
    <source>
        <dbReference type="ARBA" id="ARBA00010996"/>
    </source>
</evidence>
<name>A0A401XKW5_9FLAO</name>
<sequence length="252" mass="28869">MKRIYKRALLVSILIVPVLLYLVFVYSAREVFFQTLDYFGPSEVVTKTDDKGNTIYDTIRYTVPYFRGITHKGEIITSDSLKGKITAINFFFTTCPSICGPMNFHIKERIYDRFKGFDNFQILSFTVDPLHDTVEVLEAYARQIGAADVNGRTVWKFVTGDKDSIYDLAKAVFLNAMEDETAPGGFLHSELIVLVDWEGRLRSRRDDQGNIIGAYSSLDQMALKEIQEDISVLIAEYEKLESLKRKKQKKSK</sequence>
<keyword evidence="5" id="KW-0175">Coiled coil</keyword>
<dbReference type="PROSITE" id="PS51352">
    <property type="entry name" value="THIOREDOXIN_2"/>
    <property type="match status" value="1"/>
</dbReference>
<dbReference type="RefSeq" id="WP_124397697.1">
    <property type="nucleotide sequence ID" value="NZ_BHZE01000009.1"/>
</dbReference>
<feature type="coiled-coil region" evidence="5">
    <location>
        <begin position="223"/>
        <end position="250"/>
    </location>
</feature>
<comment type="similarity">
    <text evidence="1">Belongs to the SCO1/2 family.</text>
</comment>
<dbReference type="PANTHER" id="PTHR12151:SF25">
    <property type="entry name" value="LINALOOL DEHYDRATASE_ISOMERASE DOMAIN-CONTAINING PROTEIN"/>
    <property type="match status" value="1"/>
</dbReference>
<keyword evidence="3" id="KW-0479">Metal-binding</keyword>
<accession>A0A401XKW5</accession>
<dbReference type="CDD" id="cd02968">
    <property type="entry name" value="SCO"/>
    <property type="match status" value="1"/>
</dbReference>
<feature type="binding site" evidence="3">
    <location>
        <position position="188"/>
    </location>
    <ligand>
        <name>Cu cation</name>
        <dbReference type="ChEBI" id="CHEBI:23378"/>
    </ligand>
</feature>
<dbReference type="InterPro" id="IPR036249">
    <property type="entry name" value="Thioredoxin-like_sf"/>
</dbReference>
<dbReference type="InterPro" id="IPR003782">
    <property type="entry name" value="SCO1/SenC"/>
</dbReference>
<keyword evidence="4" id="KW-1015">Disulfide bond</keyword>
<dbReference type="Pfam" id="PF02630">
    <property type="entry name" value="SCO1-SenC"/>
    <property type="match status" value="1"/>
</dbReference>
<dbReference type="EMBL" id="BHZE01000009">
    <property type="protein sequence ID" value="GCD77634.1"/>
    <property type="molecule type" value="Genomic_DNA"/>
</dbReference>
<feature type="binding site" evidence="3">
    <location>
        <position position="95"/>
    </location>
    <ligand>
        <name>Cu cation</name>
        <dbReference type="ChEBI" id="CHEBI:23378"/>
    </ligand>
</feature>
<keyword evidence="2 3" id="KW-0186">Copper</keyword>
<dbReference type="Proteomes" id="UP000286715">
    <property type="component" value="Unassembled WGS sequence"/>
</dbReference>
<comment type="caution">
    <text evidence="7">The sequence shown here is derived from an EMBL/GenBank/DDBJ whole genome shotgun (WGS) entry which is preliminary data.</text>
</comment>
<evidence type="ECO:0000256" key="5">
    <source>
        <dbReference type="SAM" id="Coils"/>
    </source>
</evidence>
<organism evidence="7 8">
    <name type="scientific">Thermaurantimonas aggregans</name>
    <dbReference type="NCBI Taxonomy" id="2173829"/>
    <lineage>
        <taxon>Bacteria</taxon>
        <taxon>Pseudomonadati</taxon>
        <taxon>Bacteroidota</taxon>
        <taxon>Flavobacteriia</taxon>
        <taxon>Flavobacteriales</taxon>
        <taxon>Schleiferiaceae</taxon>
        <taxon>Thermaurantimonas</taxon>
    </lineage>
</organism>
<keyword evidence="8" id="KW-1185">Reference proteome</keyword>
<evidence type="ECO:0000256" key="4">
    <source>
        <dbReference type="PIRSR" id="PIRSR603782-2"/>
    </source>
</evidence>
<evidence type="ECO:0000259" key="6">
    <source>
        <dbReference type="PROSITE" id="PS51352"/>
    </source>
</evidence>
<evidence type="ECO:0000256" key="2">
    <source>
        <dbReference type="ARBA" id="ARBA00023008"/>
    </source>
</evidence>
<dbReference type="PANTHER" id="PTHR12151">
    <property type="entry name" value="ELECTRON TRANSPORT PROTIN SCO1/SENC FAMILY MEMBER"/>
    <property type="match status" value="1"/>
</dbReference>
<dbReference type="SUPFAM" id="SSF52833">
    <property type="entry name" value="Thioredoxin-like"/>
    <property type="match status" value="1"/>
</dbReference>
<evidence type="ECO:0000256" key="3">
    <source>
        <dbReference type="PIRSR" id="PIRSR603782-1"/>
    </source>
</evidence>
<dbReference type="InterPro" id="IPR013766">
    <property type="entry name" value="Thioredoxin_domain"/>
</dbReference>
<dbReference type="Gene3D" id="3.40.30.10">
    <property type="entry name" value="Glutaredoxin"/>
    <property type="match status" value="1"/>
</dbReference>
<dbReference type="GO" id="GO:0046872">
    <property type="term" value="F:metal ion binding"/>
    <property type="evidence" value="ECO:0007669"/>
    <property type="project" value="UniProtKB-KW"/>
</dbReference>
<protein>
    <recommendedName>
        <fullName evidence="6">Thioredoxin domain-containing protein</fullName>
    </recommendedName>
</protein>
<dbReference type="AlphaFoldDB" id="A0A401XKW5"/>
<reference evidence="7 8" key="1">
    <citation type="submission" date="2018-11" db="EMBL/GenBank/DDBJ databases">
        <title>Schleiferia aggregans sp. nov., a moderately thermophilic heterotrophic bacterium isolated from microbial mats at a terrestrial hot spring.</title>
        <authorList>
            <person name="Iino T."/>
            <person name="Ohkuma M."/>
            <person name="Haruta S."/>
        </authorList>
    </citation>
    <scope>NUCLEOTIDE SEQUENCE [LARGE SCALE GENOMIC DNA]</scope>
    <source>
        <strain evidence="7 8">LA</strain>
    </source>
</reference>
<gene>
    <name evidence="7" type="ORF">JCM31826_11160</name>
</gene>
<proteinExistence type="inferred from homology"/>
<feature type="binding site" evidence="3">
    <location>
        <position position="99"/>
    </location>
    <ligand>
        <name>Cu cation</name>
        <dbReference type="ChEBI" id="CHEBI:23378"/>
    </ligand>
</feature>
<evidence type="ECO:0000313" key="8">
    <source>
        <dbReference type="Proteomes" id="UP000286715"/>
    </source>
</evidence>
<feature type="disulfide bond" description="Redox-active" evidence="4">
    <location>
        <begin position="95"/>
        <end position="99"/>
    </location>
</feature>
<evidence type="ECO:0000313" key="7">
    <source>
        <dbReference type="EMBL" id="GCD77634.1"/>
    </source>
</evidence>
<dbReference type="OrthoDB" id="9811998at2"/>
<feature type="domain" description="Thioredoxin" evidence="6">
    <location>
        <begin position="57"/>
        <end position="231"/>
    </location>
</feature>